<dbReference type="Gene3D" id="3.40.309.10">
    <property type="entry name" value="Aldehyde Dehydrogenase, Chain A, domain 2"/>
    <property type="match status" value="1"/>
</dbReference>
<dbReference type="Gene3D" id="3.40.605.10">
    <property type="entry name" value="Aldehyde Dehydrogenase, Chain A, domain 1"/>
    <property type="match status" value="1"/>
</dbReference>
<sequence>MEAAGRAFKVYKKLSGRERAKFLRLIGKEIYAIGDDLIHTVMEETNLPEGRVRGERDRTVGQIDKFADLLDEGSWLNAVIDAGDVERSPLPKPDLRKLHVPIGPVVVFGAGNFPLAFSVAGGDTASALAGGNSVVVKGHPAHPKTGALIANAIKQAVKKSGLPEGVFGFIEDSGYESGELLVKNPLTKAVGFTGSERGGRALYNLAAGRPEPIPVFAEMGSVNPVVVLPNALKNDHASIASKLVASVNMGAGQFCTNPGLLITTKSDGFDDFIENLVHEVKNTEGAEMYSESILRNYQLGTDKILSHSEIKVLGKSGSTTGPEKAVPVLGLVKATDFIAKPSMHEEVFGPFSLLVVCESAEQIIDVIEALKGQLTTTLWSYEDELDNYSGLISSLVEKCGRLLLNGVPTGVEVCSAMQHGGPYPASTDSRFTSVGVSAILRFVRPVSYQDFPQHLLPEELKNTNPLGIWRLVDNQWTKDPIK</sequence>
<gene>
    <name evidence="3" type="ORF">BZG01_20700</name>
</gene>
<dbReference type="SUPFAM" id="SSF53720">
    <property type="entry name" value="ALDH-like"/>
    <property type="match status" value="1"/>
</dbReference>
<evidence type="ECO:0000256" key="1">
    <source>
        <dbReference type="ARBA" id="ARBA00023002"/>
    </source>
</evidence>
<reference evidence="3 4" key="1">
    <citation type="journal article" date="2017" name="Front. Microbiol.">
        <title>Labilibaculum manganireducens gen. nov., sp. nov. and Labilibaculum filiforme sp. nov., Novel Bacteroidetes Isolated from Subsurface Sediments of the Baltic Sea.</title>
        <authorList>
            <person name="Vandieken V."/>
            <person name="Marshall I.P."/>
            <person name="Niemann H."/>
            <person name="Engelen B."/>
            <person name="Cypionka H."/>
        </authorList>
    </citation>
    <scope>NUCLEOTIDE SEQUENCE [LARGE SCALE GENOMIC DNA]</scope>
    <source>
        <strain evidence="3 4">59.10-2M</strain>
    </source>
</reference>
<dbReference type="EMBL" id="MVDE01000057">
    <property type="protein sequence ID" value="PKQ60645.1"/>
    <property type="molecule type" value="Genomic_DNA"/>
</dbReference>
<dbReference type="InterPro" id="IPR050740">
    <property type="entry name" value="Aldehyde_DH_Superfamily"/>
</dbReference>
<accession>A0A2N3HRF6</accession>
<dbReference type="PANTHER" id="PTHR43353">
    <property type="entry name" value="SUCCINATE-SEMIALDEHYDE DEHYDROGENASE, MITOCHONDRIAL"/>
    <property type="match status" value="1"/>
</dbReference>
<evidence type="ECO:0000313" key="4">
    <source>
        <dbReference type="Proteomes" id="UP000233618"/>
    </source>
</evidence>
<name>A0A2N3HRF6_9BACT</name>
<feature type="domain" description="Aldehyde dehydrogenase" evidence="2">
    <location>
        <begin position="1"/>
        <end position="412"/>
    </location>
</feature>
<dbReference type="PANTHER" id="PTHR43353:SF3">
    <property type="entry name" value="ALDEHYDE DEHYDROGENASE-RELATED"/>
    <property type="match status" value="1"/>
</dbReference>
<dbReference type="GO" id="GO:0016620">
    <property type="term" value="F:oxidoreductase activity, acting on the aldehyde or oxo group of donors, NAD or NADP as acceptor"/>
    <property type="evidence" value="ECO:0007669"/>
    <property type="project" value="InterPro"/>
</dbReference>
<keyword evidence="4" id="KW-1185">Reference proteome</keyword>
<dbReference type="Pfam" id="PF00171">
    <property type="entry name" value="Aldedh"/>
    <property type="match status" value="1"/>
</dbReference>
<dbReference type="InterPro" id="IPR016161">
    <property type="entry name" value="Ald_DH/histidinol_DH"/>
</dbReference>
<dbReference type="InterPro" id="IPR015590">
    <property type="entry name" value="Aldehyde_DH_dom"/>
</dbReference>
<proteinExistence type="predicted"/>
<dbReference type="CDD" id="cd07129">
    <property type="entry name" value="ALDH_KGSADH"/>
    <property type="match status" value="1"/>
</dbReference>
<keyword evidence="1" id="KW-0560">Oxidoreductase</keyword>
<dbReference type="InterPro" id="IPR016162">
    <property type="entry name" value="Ald_DH_N"/>
</dbReference>
<organism evidence="3 4">
    <name type="scientific">Labilibaculum manganireducens</name>
    <dbReference type="NCBI Taxonomy" id="1940525"/>
    <lineage>
        <taxon>Bacteria</taxon>
        <taxon>Pseudomonadati</taxon>
        <taxon>Bacteroidota</taxon>
        <taxon>Bacteroidia</taxon>
        <taxon>Marinilabiliales</taxon>
        <taxon>Marinifilaceae</taxon>
        <taxon>Labilibaculum</taxon>
    </lineage>
</organism>
<dbReference type="Proteomes" id="UP000233618">
    <property type="component" value="Unassembled WGS sequence"/>
</dbReference>
<dbReference type="InterPro" id="IPR044151">
    <property type="entry name" value="ALDH_KGSADH"/>
</dbReference>
<comment type="caution">
    <text evidence="3">The sequence shown here is derived from an EMBL/GenBank/DDBJ whole genome shotgun (WGS) entry which is preliminary data.</text>
</comment>
<evidence type="ECO:0000313" key="3">
    <source>
        <dbReference type="EMBL" id="PKQ60645.1"/>
    </source>
</evidence>
<dbReference type="InterPro" id="IPR016163">
    <property type="entry name" value="Ald_DH_C"/>
</dbReference>
<dbReference type="AlphaFoldDB" id="A0A2N3HRF6"/>
<evidence type="ECO:0000259" key="2">
    <source>
        <dbReference type="Pfam" id="PF00171"/>
    </source>
</evidence>
<protein>
    <recommendedName>
        <fullName evidence="2">Aldehyde dehydrogenase domain-containing protein</fullName>
    </recommendedName>
</protein>